<comment type="subcellular location">
    <subcellularLocation>
        <location evidence="2">Secreted</location>
        <location evidence="2">Extracellular space</location>
        <location evidence="2">Apoplast</location>
    </subcellularLocation>
</comment>
<protein>
    <recommendedName>
        <fullName evidence="4 11">Beta-galactosidase</fullName>
        <ecNumber evidence="4 11">3.2.1.23</ecNumber>
    </recommendedName>
</protein>
<dbReference type="GO" id="GO:0030246">
    <property type="term" value="F:carbohydrate binding"/>
    <property type="evidence" value="ECO:0007669"/>
    <property type="project" value="InterPro"/>
</dbReference>
<proteinExistence type="inferred from homology"/>
<evidence type="ECO:0000256" key="12">
    <source>
        <dbReference type="RuleBase" id="RU003679"/>
    </source>
</evidence>
<dbReference type="CDD" id="cd22842">
    <property type="entry name" value="Gal_Rha_Lectin_BGal"/>
    <property type="match status" value="1"/>
</dbReference>
<dbReference type="Pfam" id="PF01301">
    <property type="entry name" value="Glyco_hydro_35"/>
    <property type="match status" value="1"/>
</dbReference>
<keyword evidence="16" id="KW-1185">Reference proteome</keyword>
<dbReference type="InterPro" id="IPR017853">
    <property type="entry name" value="GH"/>
</dbReference>
<dbReference type="InterPro" id="IPR048913">
    <property type="entry name" value="BetaGal_gal-bd"/>
</dbReference>
<keyword evidence="5" id="KW-0052">Apoplast</keyword>
<dbReference type="EC" id="3.2.1.23" evidence="4 11"/>
<comment type="caution">
    <text evidence="15">The sequence shown here is derived from an EMBL/GenBank/DDBJ whole genome shotgun (WGS) entry which is preliminary data.</text>
</comment>
<dbReference type="SUPFAM" id="SSF49785">
    <property type="entry name" value="Galactose-binding domain-like"/>
    <property type="match status" value="2"/>
</dbReference>
<dbReference type="GO" id="GO:0005975">
    <property type="term" value="P:carbohydrate metabolic process"/>
    <property type="evidence" value="ECO:0007669"/>
    <property type="project" value="InterPro"/>
</dbReference>
<evidence type="ECO:0000256" key="5">
    <source>
        <dbReference type="ARBA" id="ARBA00022523"/>
    </source>
</evidence>
<evidence type="ECO:0000256" key="11">
    <source>
        <dbReference type="RuleBase" id="RU000675"/>
    </source>
</evidence>
<dbReference type="GO" id="GO:0048046">
    <property type="term" value="C:apoplast"/>
    <property type="evidence" value="ECO:0007669"/>
    <property type="project" value="UniProtKB-SubCell"/>
</dbReference>
<dbReference type="Gene3D" id="3.20.20.80">
    <property type="entry name" value="Glycosidases"/>
    <property type="match status" value="1"/>
</dbReference>
<evidence type="ECO:0000313" key="15">
    <source>
        <dbReference type="EMBL" id="GAA0143573.1"/>
    </source>
</evidence>
<dbReference type="FunFam" id="3.20.20.80:FF:000006">
    <property type="entry name" value="Beta-galactosidase"/>
    <property type="match status" value="1"/>
</dbReference>
<gene>
    <name evidence="15" type="ORF">LIER_04228</name>
</gene>
<evidence type="ECO:0000256" key="6">
    <source>
        <dbReference type="ARBA" id="ARBA00022525"/>
    </source>
</evidence>
<keyword evidence="9" id="KW-0325">Glycoprotein</keyword>
<dbReference type="InterPro" id="IPR019801">
    <property type="entry name" value="Glyco_hydro_35_CS"/>
</dbReference>
<reference evidence="15 16" key="1">
    <citation type="submission" date="2024-01" db="EMBL/GenBank/DDBJ databases">
        <title>The complete chloroplast genome sequence of Lithospermum erythrorhizon: insights into the phylogenetic relationship among Boraginaceae species and the maternal lineages of purple gromwells.</title>
        <authorList>
            <person name="Okada T."/>
            <person name="Watanabe K."/>
        </authorList>
    </citation>
    <scope>NUCLEOTIDE SEQUENCE [LARGE SCALE GENOMIC DNA]</scope>
</reference>
<name>A0AAV3NX81_LITER</name>
<dbReference type="InterPro" id="IPR000922">
    <property type="entry name" value="Lectin_gal-bd_dom"/>
</dbReference>
<evidence type="ECO:0000256" key="2">
    <source>
        <dbReference type="ARBA" id="ARBA00004271"/>
    </source>
</evidence>
<evidence type="ECO:0000259" key="14">
    <source>
        <dbReference type="PROSITE" id="PS50228"/>
    </source>
</evidence>
<keyword evidence="10 11" id="KW-0326">Glycosidase</keyword>
<evidence type="ECO:0000256" key="10">
    <source>
        <dbReference type="ARBA" id="ARBA00023295"/>
    </source>
</evidence>
<dbReference type="PRINTS" id="PR00742">
    <property type="entry name" value="GLHYDRLASE35"/>
</dbReference>
<feature type="domain" description="SUEL-type lectin" evidence="14">
    <location>
        <begin position="756"/>
        <end position="835"/>
    </location>
</feature>
<dbReference type="PROSITE" id="PS50228">
    <property type="entry name" value="SUEL_LECTIN"/>
    <property type="match status" value="1"/>
</dbReference>
<dbReference type="Pfam" id="PF21467">
    <property type="entry name" value="BetaGal_gal-bd"/>
    <property type="match status" value="1"/>
</dbReference>
<dbReference type="PROSITE" id="PS01182">
    <property type="entry name" value="GLYCOSYL_HYDROL_F35"/>
    <property type="match status" value="1"/>
</dbReference>
<dbReference type="PANTHER" id="PTHR23421">
    <property type="entry name" value="BETA-GALACTOSIDASE RELATED"/>
    <property type="match status" value="1"/>
</dbReference>
<feature type="signal peptide" evidence="13">
    <location>
        <begin position="1"/>
        <end position="22"/>
    </location>
</feature>
<evidence type="ECO:0000256" key="13">
    <source>
        <dbReference type="SAM" id="SignalP"/>
    </source>
</evidence>
<keyword evidence="6" id="KW-0964">Secreted</keyword>
<evidence type="ECO:0000256" key="4">
    <source>
        <dbReference type="ARBA" id="ARBA00012756"/>
    </source>
</evidence>
<evidence type="ECO:0000313" key="16">
    <source>
        <dbReference type="Proteomes" id="UP001454036"/>
    </source>
</evidence>
<dbReference type="GO" id="GO:0004565">
    <property type="term" value="F:beta-galactosidase activity"/>
    <property type="evidence" value="ECO:0007669"/>
    <property type="project" value="UniProtKB-EC"/>
</dbReference>
<dbReference type="FunFam" id="2.60.120.260:FF:000050">
    <property type="entry name" value="Beta-galactosidase"/>
    <property type="match status" value="1"/>
</dbReference>
<dbReference type="AlphaFoldDB" id="A0AAV3NX81"/>
<evidence type="ECO:0000256" key="1">
    <source>
        <dbReference type="ARBA" id="ARBA00001412"/>
    </source>
</evidence>
<dbReference type="SUPFAM" id="SSF51445">
    <property type="entry name" value="(Trans)glycosidases"/>
    <property type="match status" value="1"/>
</dbReference>
<dbReference type="Proteomes" id="UP001454036">
    <property type="component" value="Unassembled WGS sequence"/>
</dbReference>
<keyword evidence="7 13" id="KW-0732">Signal</keyword>
<comment type="similarity">
    <text evidence="3 12">Belongs to the glycosyl hydrolase 35 family.</text>
</comment>
<dbReference type="InterPro" id="IPR031330">
    <property type="entry name" value="Gly_Hdrlase_35_cat"/>
</dbReference>
<dbReference type="Gene3D" id="2.60.120.740">
    <property type="match status" value="1"/>
</dbReference>
<evidence type="ECO:0000256" key="9">
    <source>
        <dbReference type="ARBA" id="ARBA00023180"/>
    </source>
</evidence>
<evidence type="ECO:0000256" key="8">
    <source>
        <dbReference type="ARBA" id="ARBA00022801"/>
    </source>
</evidence>
<dbReference type="Pfam" id="PF02140">
    <property type="entry name" value="SUEL_Lectin"/>
    <property type="match status" value="1"/>
</dbReference>
<keyword evidence="8 11" id="KW-0378">Hydrolase</keyword>
<accession>A0AAV3NX81</accession>
<dbReference type="InterPro" id="IPR043159">
    <property type="entry name" value="Lectin_gal-bd_sf"/>
</dbReference>
<dbReference type="Gene3D" id="2.60.120.260">
    <property type="entry name" value="Galactose-binding domain-like"/>
    <property type="match status" value="2"/>
</dbReference>
<feature type="chain" id="PRO_5043741359" description="Beta-galactosidase" evidence="13">
    <location>
        <begin position="23"/>
        <end position="836"/>
    </location>
</feature>
<organism evidence="15 16">
    <name type="scientific">Lithospermum erythrorhizon</name>
    <name type="common">Purple gromwell</name>
    <name type="synonym">Lithospermum officinale var. erythrorhizon</name>
    <dbReference type="NCBI Taxonomy" id="34254"/>
    <lineage>
        <taxon>Eukaryota</taxon>
        <taxon>Viridiplantae</taxon>
        <taxon>Streptophyta</taxon>
        <taxon>Embryophyta</taxon>
        <taxon>Tracheophyta</taxon>
        <taxon>Spermatophyta</taxon>
        <taxon>Magnoliopsida</taxon>
        <taxon>eudicotyledons</taxon>
        <taxon>Gunneridae</taxon>
        <taxon>Pentapetalae</taxon>
        <taxon>asterids</taxon>
        <taxon>lamiids</taxon>
        <taxon>Boraginales</taxon>
        <taxon>Boraginaceae</taxon>
        <taxon>Boraginoideae</taxon>
        <taxon>Lithospermeae</taxon>
        <taxon>Lithospermum</taxon>
    </lineage>
</organism>
<dbReference type="EMBL" id="BAABME010000534">
    <property type="protein sequence ID" value="GAA0143573.1"/>
    <property type="molecule type" value="Genomic_DNA"/>
</dbReference>
<dbReference type="InterPro" id="IPR041392">
    <property type="entry name" value="GHD"/>
</dbReference>
<evidence type="ECO:0000256" key="3">
    <source>
        <dbReference type="ARBA" id="ARBA00009809"/>
    </source>
</evidence>
<comment type="catalytic activity">
    <reaction evidence="1 11">
        <text>Hydrolysis of terminal non-reducing beta-D-galactose residues in beta-D-galactosides.</text>
        <dbReference type="EC" id="3.2.1.23"/>
    </reaction>
</comment>
<dbReference type="InterPro" id="IPR001944">
    <property type="entry name" value="Glycoside_Hdrlase_35"/>
</dbReference>
<evidence type="ECO:0000256" key="7">
    <source>
        <dbReference type="ARBA" id="ARBA00022729"/>
    </source>
</evidence>
<sequence length="836" mass="93755">MANLRSGALLLVLLCFLVAANAKKTQKPAAKPVKVAYDGRSLIIDGKKELLFSGSIHYPRSTPEMWGDLLNKSKEGGLNVIQTYVFWNIHEPEQGKFNFEGNYDLIKFIKMVGDHGMYVTLRIGPFIEAEWNAGGFPYWLREVNNITFRTFNEPFMQHMKNYSEMIIRMVEKENLFAPQGGPIIMAQIENEYSNVQQSYRQNGRKYIQWAADMATSLYSEVPWIMCKQKSDAPLNVISTCNGRKCADTFKGPNGPNKPWMWTENWTAQYRTFGDPPSQRAAEDISYAIARFFAKNGTLNNYYMYHGGTNFGRTSSSFVATRYYDEAPLDEFGLQREPKYGHLRDLHTALKLTEKALLYGTQTVEKIGADIEITTWEKPGTKICAAFLANNNTDVDLAVNFRGVNFVLPSESVSILPDCKTVVYNTQQIVGQHNSRNMEPSATASNLKWEVYQERVPSINDLKRKSESPLELYSFTRDTTDYAWYSTSINIKKKDFPKKTNTHPVLQIDSLGHALAAFVNGEFVGFGHGNNVEKFFDFKKEITNLKPGKNDISILGMLVGFPNSGAYMEKRFAGPRAVLVQGLMAGTLDVTANNWGQETGVYGEREQIFTEEGAKKVQWKPLSEMQGPKPITWYKATFDMPEGNDPIAIKMDSMSKGMVWVNGKSIGRYWVSFLSPLGQPTQSEYHIPRSFLKPNGNLLVVFEETGGNPGEIQILKVNRDTICSMVSNNDPPRLKKFAGKKNKLKAIIKNGSTRSGTLSCSEGKSIKTIEFASFGNPEGVCGNLTMGTCNAPNSHVAIEQICIGKNSCDIPLVVFDKLSKECTRPQNQLAVQARCGF</sequence>
<dbReference type="Pfam" id="PF17834">
    <property type="entry name" value="GHD"/>
    <property type="match status" value="1"/>
</dbReference>
<dbReference type="InterPro" id="IPR008979">
    <property type="entry name" value="Galactose-bd-like_sf"/>
</dbReference>